<protein>
    <submittedName>
        <fullName evidence="3">Death domain-containing protein 1</fullName>
    </submittedName>
</protein>
<dbReference type="GO" id="GO:0007165">
    <property type="term" value="P:signal transduction"/>
    <property type="evidence" value="ECO:0007669"/>
    <property type="project" value="InterPro"/>
</dbReference>
<comment type="caution">
    <text evidence="3">The sequence shown here is derived from an EMBL/GenBank/DDBJ whole genome shotgun (WGS) entry which is preliminary data.</text>
</comment>
<name>A0A4E0RG24_FASHE</name>
<feature type="region of interest" description="Disordered" evidence="1">
    <location>
        <begin position="192"/>
        <end position="258"/>
    </location>
</feature>
<dbReference type="Gene3D" id="1.10.533.10">
    <property type="entry name" value="Death Domain, Fas"/>
    <property type="match status" value="1"/>
</dbReference>
<feature type="compositionally biased region" description="Low complexity" evidence="1">
    <location>
        <begin position="218"/>
        <end position="244"/>
    </location>
</feature>
<accession>A0A4E0RG24</accession>
<dbReference type="InterPro" id="IPR043801">
    <property type="entry name" value="DUF5740"/>
</dbReference>
<organism evidence="3 4">
    <name type="scientific">Fasciola hepatica</name>
    <name type="common">Liver fluke</name>
    <dbReference type="NCBI Taxonomy" id="6192"/>
    <lineage>
        <taxon>Eukaryota</taxon>
        <taxon>Metazoa</taxon>
        <taxon>Spiralia</taxon>
        <taxon>Lophotrochozoa</taxon>
        <taxon>Platyhelminthes</taxon>
        <taxon>Trematoda</taxon>
        <taxon>Digenea</taxon>
        <taxon>Plagiorchiida</taxon>
        <taxon>Echinostomata</taxon>
        <taxon>Echinostomatoidea</taxon>
        <taxon>Fasciolidae</taxon>
        <taxon>Fasciola</taxon>
    </lineage>
</organism>
<dbReference type="PANTHER" id="PTHR28336:SF3">
    <property type="entry name" value="CHROMOSOME 11 C6ORF62 HOMOLOG"/>
    <property type="match status" value="1"/>
</dbReference>
<dbReference type="Proteomes" id="UP000230066">
    <property type="component" value="Unassembled WGS sequence"/>
</dbReference>
<dbReference type="PROSITE" id="PS50017">
    <property type="entry name" value="DEATH_DOMAIN"/>
    <property type="match status" value="1"/>
</dbReference>
<reference evidence="3" key="1">
    <citation type="submission" date="2019-03" db="EMBL/GenBank/DDBJ databases">
        <title>Improved annotation for the trematode Fasciola hepatica.</title>
        <authorList>
            <person name="Choi Y.-J."/>
            <person name="Martin J."/>
            <person name="Mitreva M."/>
        </authorList>
    </citation>
    <scope>NUCLEOTIDE SEQUENCE [LARGE SCALE GENOMIC DNA]</scope>
</reference>
<dbReference type="InterPro" id="IPR011029">
    <property type="entry name" value="DEATH-like_dom_sf"/>
</dbReference>
<evidence type="ECO:0000313" key="4">
    <source>
        <dbReference type="Proteomes" id="UP000230066"/>
    </source>
</evidence>
<dbReference type="PANTHER" id="PTHR28336">
    <property type="entry name" value="BA1-643"/>
    <property type="match status" value="1"/>
</dbReference>
<evidence type="ECO:0000259" key="2">
    <source>
        <dbReference type="PROSITE" id="PS50017"/>
    </source>
</evidence>
<sequence>MSSEPEVEVSRRDSIGTVTKKVREQIPVLEQMSTENYTELMDQFREIFEEAADTSQQHAQDYVEKAGAIEAALTALADYNRKALEQLHKLIVDAIQEVDNPALLPEVDKVKTSEDLVEKAKLLVATAEKQLEYSKQIGNVARPLTLWRLDASKAVWEAQSALKLAESKLVEAKERTAVNVLAKQPSRLSAVHFTSERSESVEAPAQDLPKKPPIASNSRSQASTPTSRPTSSASVSSEASVDRSNASENEHETAEQKRPPFKFWPKHTYFSPKGEEICYVRAPEDCLRKKNWIRCAFPEAFAPWPTIPGHNEVIGRFVSIRPISKKCSMLPNELWIVGIPHSYNKVGSRETVLFVIEAGQTGTIATQDNALKVKQTDVLQWRDLHTTDVMVDEKHYLEVRLPKLTAVTFAPCARLKRDCAEIGHSGGRLLCLCDPRVSITAPPGAVKCELPFTIQIQHLDYSQMPTLREQNKSLMNDFVTSSPMVFLTCPTKLLFKPITLTMPVPEGHSTNTLTVSPAMMDRMTGDRRADRSVVLEDLQVSKSNTVIVYDGFQKSLILPQLLAGPRKDPFEITLMHKSSEPNDEWKTWAEAKFLNLEGDTASFNLNRIEPCRLMALKMRRVLDPEVLSRIAGVLEQSLSQYLVYFALRQNLKQPQNLCLILAVPDQLEAALQSTAEEGYVEGDKPHGPVFLCEHQHLDISFRSNIRLASAENDDTGKRCNNNLTVTFSSAVVSRHKLTVEAIDPTAQVGLDSYRGFLDIYCMREILTASAPGRVSTTDLTATNLTMRFSLIGPRSRKARFKLTTERTQLARIVVKLPKASLPVSSRNAVSKFDFQPKDVITSKYLRELSKKLPGDTWRRLGIALDLPRARMQAIGGKLASGVEDYAYAMFISWIKTLPLSADRVNLLQHALSSIGRADLADELRELTTDFVIDGSDNSA</sequence>
<dbReference type="InterPro" id="IPR000488">
    <property type="entry name" value="Death_dom"/>
</dbReference>
<feature type="compositionally biased region" description="Basic and acidic residues" evidence="1">
    <location>
        <begin position="248"/>
        <end position="258"/>
    </location>
</feature>
<dbReference type="EMBL" id="JXXN02001083">
    <property type="protein sequence ID" value="THD25571.1"/>
    <property type="molecule type" value="Genomic_DNA"/>
</dbReference>
<dbReference type="Pfam" id="PF19011">
    <property type="entry name" value="DUF5740"/>
    <property type="match status" value="1"/>
</dbReference>
<keyword evidence="4" id="KW-1185">Reference proteome</keyword>
<feature type="domain" description="Death" evidence="2">
    <location>
        <begin position="842"/>
        <end position="927"/>
    </location>
</feature>
<gene>
    <name evidence="3" type="ORF">D915_003601</name>
</gene>
<evidence type="ECO:0000313" key="3">
    <source>
        <dbReference type="EMBL" id="THD25571.1"/>
    </source>
</evidence>
<dbReference type="AlphaFoldDB" id="A0A4E0RG24"/>
<evidence type="ECO:0000256" key="1">
    <source>
        <dbReference type="SAM" id="MobiDB-lite"/>
    </source>
</evidence>
<dbReference type="SUPFAM" id="SSF47986">
    <property type="entry name" value="DEATH domain"/>
    <property type="match status" value="1"/>
</dbReference>
<dbReference type="Gene3D" id="2.60.220.30">
    <property type="match status" value="1"/>
</dbReference>
<dbReference type="Pfam" id="PF00531">
    <property type="entry name" value="Death"/>
    <property type="match status" value="1"/>
</dbReference>
<proteinExistence type="predicted"/>